<dbReference type="SUPFAM" id="SSF57903">
    <property type="entry name" value="FYVE/PHD zinc finger"/>
    <property type="match status" value="1"/>
</dbReference>
<dbReference type="InterPro" id="IPR019786">
    <property type="entry name" value="Zinc_finger_PHD-type_CS"/>
</dbReference>
<evidence type="ECO:0000256" key="3">
    <source>
        <dbReference type="ARBA" id="ARBA00022723"/>
    </source>
</evidence>
<dbReference type="PROSITE" id="PS50600">
    <property type="entry name" value="ULP_PROTEASE"/>
    <property type="match status" value="1"/>
</dbReference>
<evidence type="ECO:0008006" key="11">
    <source>
        <dbReference type="Google" id="ProtNLM"/>
    </source>
</evidence>
<dbReference type="InterPro" id="IPR001965">
    <property type="entry name" value="Znf_PHD"/>
</dbReference>
<dbReference type="InterPro" id="IPR011011">
    <property type="entry name" value="Znf_FYVE_PHD"/>
</dbReference>
<comment type="similarity">
    <text evidence="1">Belongs to the peptidase C48 family.</text>
</comment>
<dbReference type="InterPro" id="IPR013083">
    <property type="entry name" value="Znf_RING/FYVE/PHD"/>
</dbReference>
<evidence type="ECO:0000259" key="9">
    <source>
        <dbReference type="PROSITE" id="PS50600"/>
    </source>
</evidence>
<dbReference type="Gene3D" id="3.40.395.10">
    <property type="entry name" value="Adenoviral Proteinase, Chain A"/>
    <property type="match status" value="1"/>
</dbReference>
<sequence length="209" mass="25107">MVKKYFTNDQFFKVPLFVPFNYQQNHFTLMILDFHRREFVYLDPFTVNYQSTKQTVMLMRNTLDIIKQIINLNCEVTYELHIEEWKIGNKKYTHLPAQRDTYNCGVYTIYYARKIIETLKSLPSEFEVTNSDPKICEKLRPILIEKVLEVSDSIRDRCILCLTKKSGTFVECGRCRNWFHVHCLPSECKRRYKKTKQNTHFLCGLCFRK</sequence>
<evidence type="ECO:0000313" key="10">
    <source>
        <dbReference type="EMBL" id="CAG6760210.1"/>
    </source>
</evidence>
<dbReference type="Pfam" id="PF02902">
    <property type="entry name" value="Peptidase_C48"/>
    <property type="match status" value="1"/>
</dbReference>
<keyword evidence="5" id="KW-0378">Hydrolase</keyword>
<evidence type="ECO:0000256" key="5">
    <source>
        <dbReference type="ARBA" id="ARBA00022801"/>
    </source>
</evidence>
<dbReference type="SMART" id="SM00249">
    <property type="entry name" value="PHD"/>
    <property type="match status" value="1"/>
</dbReference>
<protein>
    <recommendedName>
        <fullName evidence="11">Ubiquitin-like protease family profile domain-containing protein</fullName>
    </recommendedName>
</protein>
<feature type="domain" description="PHD-type" evidence="8">
    <location>
        <begin position="155"/>
        <end position="209"/>
    </location>
</feature>
<dbReference type="GO" id="GO:0008234">
    <property type="term" value="F:cysteine-type peptidase activity"/>
    <property type="evidence" value="ECO:0007669"/>
    <property type="project" value="InterPro"/>
</dbReference>
<dbReference type="GO" id="GO:0006508">
    <property type="term" value="P:proteolysis"/>
    <property type="evidence" value="ECO:0007669"/>
    <property type="project" value="UniProtKB-KW"/>
</dbReference>
<dbReference type="Gene3D" id="3.30.40.10">
    <property type="entry name" value="Zinc/RING finger domain, C3HC4 (zinc finger)"/>
    <property type="match status" value="1"/>
</dbReference>
<dbReference type="SUPFAM" id="SSF54001">
    <property type="entry name" value="Cysteine proteinases"/>
    <property type="match status" value="1"/>
</dbReference>
<evidence type="ECO:0000259" key="8">
    <source>
        <dbReference type="PROSITE" id="PS50016"/>
    </source>
</evidence>
<dbReference type="InterPro" id="IPR019787">
    <property type="entry name" value="Znf_PHD-finger"/>
</dbReference>
<dbReference type="PROSITE" id="PS50016">
    <property type="entry name" value="ZF_PHD_2"/>
    <property type="match status" value="1"/>
</dbReference>
<dbReference type="InterPro" id="IPR003653">
    <property type="entry name" value="Peptidase_C48_C"/>
</dbReference>
<dbReference type="PROSITE" id="PS01359">
    <property type="entry name" value="ZF_PHD_1"/>
    <property type="match status" value="1"/>
</dbReference>
<keyword evidence="6" id="KW-0862">Zinc</keyword>
<keyword evidence="2" id="KW-0645">Protease</keyword>
<feature type="domain" description="Ubiquitin-like protease family profile" evidence="9">
    <location>
        <begin position="1"/>
        <end position="115"/>
    </location>
</feature>
<dbReference type="AlphaFoldDB" id="A0A8D9A7M9"/>
<dbReference type="GO" id="GO:0008270">
    <property type="term" value="F:zinc ion binding"/>
    <property type="evidence" value="ECO:0007669"/>
    <property type="project" value="UniProtKB-KW"/>
</dbReference>
<accession>A0A8D9A7M9</accession>
<evidence type="ECO:0000256" key="1">
    <source>
        <dbReference type="ARBA" id="ARBA00005234"/>
    </source>
</evidence>
<evidence type="ECO:0000256" key="6">
    <source>
        <dbReference type="ARBA" id="ARBA00022833"/>
    </source>
</evidence>
<dbReference type="EMBL" id="HBUF01555304">
    <property type="protein sequence ID" value="CAG6760210.1"/>
    <property type="molecule type" value="Transcribed_RNA"/>
</dbReference>
<organism evidence="10">
    <name type="scientific">Cacopsylla melanoneura</name>
    <dbReference type="NCBI Taxonomy" id="428564"/>
    <lineage>
        <taxon>Eukaryota</taxon>
        <taxon>Metazoa</taxon>
        <taxon>Ecdysozoa</taxon>
        <taxon>Arthropoda</taxon>
        <taxon>Hexapoda</taxon>
        <taxon>Insecta</taxon>
        <taxon>Pterygota</taxon>
        <taxon>Neoptera</taxon>
        <taxon>Paraneoptera</taxon>
        <taxon>Hemiptera</taxon>
        <taxon>Sternorrhyncha</taxon>
        <taxon>Psylloidea</taxon>
        <taxon>Psyllidae</taxon>
        <taxon>Psyllinae</taxon>
        <taxon>Cacopsylla</taxon>
    </lineage>
</organism>
<name>A0A8D9A7M9_9HEMI</name>
<reference evidence="10" key="1">
    <citation type="submission" date="2021-05" db="EMBL/GenBank/DDBJ databases">
        <authorList>
            <person name="Alioto T."/>
            <person name="Alioto T."/>
            <person name="Gomez Garrido J."/>
        </authorList>
    </citation>
    <scope>NUCLEOTIDE SEQUENCE</scope>
</reference>
<evidence type="ECO:0000256" key="2">
    <source>
        <dbReference type="ARBA" id="ARBA00022670"/>
    </source>
</evidence>
<dbReference type="InterPro" id="IPR038765">
    <property type="entry name" value="Papain-like_cys_pep_sf"/>
</dbReference>
<keyword evidence="4 7" id="KW-0863">Zinc-finger</keyword>
<proteinExistence type="inferred from homology"/>
<evidence type="ECO:0000256" key="4">
    <source>
        <dbReference type="ARBA" id="ARBA00022771"/>
    </source>
</evidence>
<keyword evidence="3" id="KW-0479">Metal-binding</keyword>
<evidence type="ECO:0000256" key="7">
    <source>
        <dbReference type="PROSITE-ProRule" id="PRU00146"/>
    </source>
</evidence>